<evidence type="ECO:0000313" key="2">
    <source>
        <dbReference type="EMBL" id="PSL56466.1"/>
    </source>
</evidence>
<dbReference type="Gene3D" id="1.25.10.10">
    <property type="entry name" value="Leucine-rich Repeat Variant"/>
    <property type="match status" value="3"/>
</dbReference>
<name>A0A2P8IDC6_SACCR</name>
<sequence length="479" mass="51432">MQEQTDRRSGDVLVARVVRLEPTGQSPAYTEAYKELYEHAHDRALLSDPAGSRWLVTLTAHASRAVRTVAVSALAEFRDPAHRTIMVEALADPEPNVVASAVRGLTAETVLEVFDQLVELANRPGPPWAWTRRHTAQRIAESPHPRRLSVLADALTHADHGGAHDIAHVLARAGDTRVGPALIEHLRTRTTDRSAVAHALGQLRIADATDALINALHTSDDVLTTTALQALDKIGSVQAAPDIRSMLDHRHGPVREAALLALSKIGGPLLVPAALAATDDGDPTVRERAIRVLAEHGDRRAVGRLAAACDGRHVRVALTGLVRLADPSVTPTLAEVLLTTTDRRARKLAGQALTRIDARPQLHVWGRDSVVRRAVIWVVGQRADARDARTLTRALRDEDELVRARAAAALGRLPGTTALAPLTEALKDPRPRVRANAATALGRTAPADLPERLAAALRDPHPAVRSAATAALRRPAGTR</sequence>
<feature type="region of interest" description="Disordered" evidence="1">
    <location>
        <begin position="460"/>
        <end position="479"/>
    </location>
</feature>
<evidence type="ECO:0000313" key="3">
    <source>
        <dbReference type="Proteomes" id="UP000241118"/>
    </source>
</evidence>
<proteinExistence type="predicted"/>
<dbReference type="Pfam" id="PF13646">
    <property type="entry name" value="HEAT_2"/>
    <property type="match status" value="4"/>
</dbReference>
<comment type="caution">
    <text evidence="2">The sequence shown here is derived from an EMBL/GenBank/DDBJ whole genome shotgun (WGS) entry which is preliminary data.</text>
</comment>
<dbReference type="GO" id="GO:0016491">
    <property type="term" value="F:oxidoreductase activity"/>
    <property type="evidence" value="ECO:0007669"/>
    <property type="project" value="TreeGrafter"/>
</dbReference>
<dbReference type="PANTHER" id="PTHR12697:SF5">
    <property type="entry name" value="DEOXYHYPUSINE HYDROXYLASE"/>
    <property type="match status" value="1"/>
</dbReference>
<reference evidence="2 3" key="1">
    <citation type="submission" date="2018-03" db="EMBL/GenBank/DDBJ databases">
        <title>Genomic Encyclopedia of Type Strains, Phase III (KMG-III): the genomes of soil and plant-associated and newly described type strains.</title>
        <authorList>
            <person name="Whitman W."/>
        </authorList>
    </citation>
    <scope>NUCLEOTIDE SEQUENCE [LARGE SCALE GENOMIC DNA]</scope>
    <source>
        <strain evidence="2 3">CGMCC 4.7097</strain>
    </source>
</reference>
<dbReference type="PANTHER" id="PTHR12697">
    <property type="entry name" value="PBS LYASE HEAT-LIKE PROTEIN"/>
    <property type="match status" value="1"/>
</dbReference>
<keyword evidence="3" id="KW-1185">Reference proteome</keyword>
<dbReference type="SUPFAM" id="SSF48371">
    <property type="entry name" value="ARM repeat"/>
    <property type="match status" value="2"/>
</dbReference>
<dbReference type="AlphaFoldDB" id="A0A2P8IDC6"/>
<dbReference type="SMART" id="SM00567">
    <property type="entry name" value="EZ_HEAT"/>
    <property type="match status" value="9"/>
</dbReference>
<dbReference type="InterPro" id="IPR011989">
    <property type="entry name" value="ARM-like"/>
</dbReference>
<protein>
    <submittedName>
        <fullName evidence="2">HEAT repeat protein</fullName>
    </submittedName>
</protein>
<accession>A0A2P8IDC6</accession>
<dbReference type="EMBL" id="PYAX01000003">
    <property type="protein sequence ID" value="PSL56466.1"/>
    <property type="molecule type" value="Genomic_DNA"/>
</dbReference>
<organism evidence="2 3">
    <name type="scientific">Saccharothrix carnea</name>
    <dbReference type="NCBI Taxonomy" id="1280637"/>
    <lineage>
        <taxon>Bacteria</taxon>
        <taxon>Bacillati</taxon>
        <taxon>Actinomycetota</taxon>
        <taxon>Actinomycetes</taxon>
        <taxon>Pseudonocardiales</taxon>
        <taxon>Pseudonocardiaceae</taxon>
        <taxon>Saccharothrix</taxon>
    </lineage>
</organism>
<evidence type="ECO:0000256" key="1">
    <source>
        <dbReference type="SAM" id="MobiDB-lite"/>
    </source>
</evidence>
<dbReference type="OrthoDB" id="3661251at2"/>
<dbReference type="RefSeq" id="WP_106614927.1">
    <property type="nucleotide sequence ID" value="NZ_PYAX01000003.1"/>
</dbReference>
<dbReference type="Proteomes" id="UP000241118">
    <property type="component" value="Unassembled WGS sequence"/>
</dbReference>
<dbReference type="InterPro" id="IPR004155">
    <property type="entry name" value="PBS_lyase_HEAT"/>
</dbReference>
<gene>
    <name evidence="2" type="ORF">B0I31_103215</name>
</gene>
<dbReference type="InterPro" id="IPR016024">
    <property type="entry name" value="ARM-type_fold"/>
</dbReference>